<dbReference type="PROSITE" id="PS51257">
    <property type="entry name" value="PROKAR_LIPOPROTEIN"/>
    <property type="match status" value="1"/>
</dbReference>
<dbReference type="KEGG" id="kpf:IX53_09300"/>
<gene>
    <name evidence="1" type="ORF">IX53_09300</name>
</gene>
<proteinExistence type="predicted"/>
<dbReference type="Proteomes" id="UP000035159">
    <property type="component" value="Chromosome"/>
</dbReference>
<dbReference type="AlphaFoldDB" id="A0A0G2Z8V0"/>
<dbReference type="EMBL" id="CP011232">
    <property type="protein sequence ID" value="AKI97987.1"/>
    <property type="molecule type" value="Genomic_DNA"/>
</dbReference>
<accession>A0A0G2Z8V0</accession>
<protein>
    <submittedName>
        <fullName evidence="1">Uncharacterized protein</fullName>
    </submittedName>
</protein>
<reference evidence="1 2" key="1">
    <citation type="submission" date="2015-04" db="EMBL/GenBank/DDBJ databases">
        <title>Complete Genome Sequence of Kosmotoga pacifica SLHLJ1.</title>
        <authorList>
            <person name="Jiang L.J."/>
            <person name="Shao Z.Z."/>
            <person name="Jebbar M."/>
        </authorList>
    </citation>
    <scope>NUCLEOTIDE SEQUENCE [LARGE SCALE GENOMIC DNA]</scope>
    <source>
        <strain evidence="1 2">SLHLJ1</strain>
    </source>
</reference>
<name>A0A0G2Z8V0_9BACT</name>
<dbReference type="RefSeq" id="WP_047755122.1">
    <property type="nucleotide sequence ID" value="NZ_CP011232.1"/>
</dbReference>
<evidence type="ECO:0000313" key="1">
    <source>
        <dbReference type="EMBL" id="AKI97987.1"/>
    </source>
</evidence>
<evidence type="ECO:0000313" key="2">
    <source>
        <dbReference type="Proteomes" id="UP000035159"/>
    </source>
</evidence>
<keyword evidence="2" id="KW-1185">Reference proteome</keyword>
<organism evidence="1 2">
    <name type="scientific">Kosmotoga pacifica</name>
    <dbReference type="NCBI Taxonomy" id="1330330"/>
    <lineage>
        <taxon>Bacteria</taxon>
        <taxon>Thermotogati</taxon>
        <taxon>Thermotogota</taxon>
        <taxon>Thermotogae</taxon>
        <taxon>Kosmotogales</taxon>
        <taxon>Kosmotogaceae</taxon>
        <taxon>Kosmotoga</taxon>
    </lineage>
</organism>
<dbReference type="PATRIC" id="fig|1330330.3.peg.1889"/>
<sequence>MSRLKSAFALLIIFVIVAFFSSCSVEKEHPTSVGNENYVPIKIESINPESKNYRIFVIDQLKICVHSIEVVNDYTIVDISFIQNYTDTLVFAGSNIFLKSDEGIFSALPEPGIKNLQPKYLNALFLRYYEDDLPGMLVPVTVKHFSGEVFGNSLVRGYLVFPNNNSVANLKLIIDISLQYYDWVVFDYVLNKDFEDIFGRYELDISGIKEPADNCPLKLLLVHTNYYEGINSLEVELQNISDKAIKALSLIGTFYNDFGDVYDSNVSYIAQKLNISPGETRLFAWAVNDIVTKAEVEIDEIVFMDGQKWSREEEHK</sequence>